<dbReference type="EMBL" id="ML996701">
    <property type="protein sequence ID" value="KAF2397962.1"/>
    <property type="molecule type" value="Genomic_DNA"/>
</dbReference>
<dbReference type="OrthoDB" id="5329488at2759"/>
<dbReference type="PANTHER" id="PTHR34992">
    <property type="entry name" value="HYPHAL ANASTAMOSIS-7 PROTEIN"/>
    <property type="match status" value="1"/>
</dbReference>
<keyword evidence="6" id="KW-0325">Glycoprotein</keyword>
<protein>
    <recommendedName>
        <fullName evidence="9">Copper acquisition factor BIM1-like domain-containing protein</fullName>
    </recommendedName>
</protein>
<comment type="subcellular location">
    <subcellularLocation>
        <location evidence="1">Cell membrane</location>
        <topology evidence="1">Lipid-anchor</topology>
        <topology evidence="1">GPI-anchor</topology>
    </subcellularLocation>
</comment>
<dbReference type="AlphaFoldDB" id="A0A6G1HPP4"/>
<evidence type="ECO:0000256" key="4">
    <source>
        <dbReference type="ARBA" id="ARBA00022729"/>
    </source>
</evidence>
<accession>A0A6G1HPP4</accession>
<evidence type="ECO:0000256" key="8">
    <source>
        <dbReference type="SAM" id="SignalP"/>
    </source>
</evidence>
<dbReference type="Proteomes" id="UP000799640">
    <property type="component" value="Unassembled WGS sequence"/>
</dbReference>
<dbReference type="InterPro" id="IPR046936">
    <property type="entry name" value="BIM1-like"/>
</dbReference>
<keyword evidence="5" id="KW-0472">Membrane</keyword>
<evidence type="ECO:0000313" key="10">
    <source>
        <dbReference type="EMBL" id="KAF2397962.1"/>
    </source>
</evidence>
<keyword evidence="3" id="KW-0336">GPI-anchor</keyword>
<feature type="signal peptide" evidence="8">
    <location>
        <begin position="1"/>
        <end position="22"/>
    </location>
</feature>
<feature type="domain" description="Copper acquisition factor BIM1-like" evidence="9">
    <location>
        <begin position="21"/>
        <end position="204"/>
    </location>
</feature>
<evidence type="ECO:0000256" key="3">
    <source>
        <dbReference type="ARBA" id="ARBA00022622"/>
    </source>
</evidence>
<evidence type="ECO:0000256" key="2">
    <source>
        <dbReference type="ARBA" id="ARBA00022475"/>
    </source>
</evidence>
<name>A0A6G1HPP4_9PEZI</name>
<evidence type="ECO:0000256" key="1">
    <source>
        <dbReference type="ARBA" id="ARBA00004609"/>
    </source>
</evidence>
<evidence type="ECO:0000256" key="6">
    <source>
        <dbReference type="ARBA" id="ARBA00023180"/>
    </source>
</evidence>
<keyword evidence="11" id="KW-1185">Reference proteome</keyword>
<dbReference type="GO" id="GO:0098552">
    <property type="term" value="C:side of membrane"/>
    <property type="evidence" value="ECO:0007669"/>
    <property type="project" value="UniProtKB-KW"/>
</dbReference>
<keyword evidence="7" id="KW-0449">Lipoprotein</keyword>
<dbReference type="InterPro" id="IPR046530">
    <property type="entry name" value="BIM1-like_dom"/>
</dbReference>
<evidence type="ECO:0000259" key="9">
    <source>
        <dbReference type="Pfam" id="PF20238"/>
    </source>
</evidence>
<reference evidence="10" key="1">
    <citation type="journal article" date="2020" name="Stud. Mycol.">
        <title>101 Dothideomycetes genomes: a test case for predicting lifestyles and emergence of pathogens.</title>
        <authorList>
            <person name="Haridas S."/>
            <person name="Albert R."/>
            <person name="Binder M."/>
            <person name="Bloem J."/>
            <person name="Labutti K."/>
            <person name="Salamov A."/>
            <person name="Andreopoulos B."/>
            <person name="Baker S."/>
            <person name="Barry K."/>
            <person name="Bills G."/>
            <person name="Bluhm B."/>
            <person name="Cannon C."/>
            <person name="Castanera R."/>
            <person name="Culley D."/>
            <person name="Daum C."/>
            <person name="Ezra D."/>
            <person name="Gonzalez J."/>
            <person name="Henrissat B."/>
            <person name="Kuo A."/>
            <person name="Liang C."/>
            <person name="Lipzen A."/>
            <person name="Lutzoni F."/>
            <person name="Magnuson J."/>
            <person name="Mondo S."/>
            <person name="Nolan M."/>
            <person name="Ohm R."/>
            <person name="Pangilinan J."/>
            <person name="Park H.-J."/>
            <person name="Ramirez L."/>
            <person name="Alfaro M."/>
            <person name="Sun H."/>
            <person name="Tritt A."/>
            <person name="Yoshinaga Y."/>
            <person name="Zwiers L.-H."/>
            <person name="Turgeon B."/>
            <person name="Goodwin S."/>
            <person name="Spatafora J."/>
            <person name="Crous P."/>
            <person name="Grigoriev I."/>
        </authorList>
    </citation>
    <scope>NUCLEOTIDE SEQUENCE</scope>
    <source>
        <strain evidence="10">CBS 262.69</strain>
    </source>
</reference>
<evidence type="ECO:0000313" key="11">
    <source>
        <dbReference type="Proteomes" id="UP000799640"/>
    </source>
</evidence>
<dbReference type="Pfam" id="PF20238">
    <property type="entry name" value="BIM1-like_dom"/>
    <property type="match status" value="1"/>
</dbReference>
<dbReference type="GO" id="GO:0005886">
    <property type="term" value="C:plasma membrane"/>
    <property type="evidence" value="ECO:0007669"/>
    <property type="project" value="UniProtKB-SubCell"/>
</dbReference>
<keyword evidence="2" id="KW-1003">Cell membrane</keyword>
<dbReference type="CDD" id="cd21176">
    <property type="entry name" value="LPMO_auxiliary-like"/>
    <property type="match status" value="1"/>
</dbReference>
<gene>
    <name evidence="10" type="ORF">EJ06DRAFT_116019</name>
</gene>
<keyword evidence="4 8" id="KW-0732">Signal</keyword>
<proteinExistence type="predicted"/>
<feature type="chain" id="PRO_5026204108" description="Copper acquisition factor BIM1-like domain-containing protein" evidence="8">
    <location>
        <begin position="23"/>
        <end position="250"/>
    </location>
</feature>
<evidence type="ECO:0000256" key="5">
    <source>
        <dbReference type="ARBA" id="ARBA00023136"/>
    </source>
</evidence>
<evidence type="ECO:0000256" key="7">
    <source>
        <dbReference type="ARBA" id="ARBA00023288"/>
    </source>
</evidence>
<sequence>MASSSRLSALLITLLLSALASAHLVLVYPGSRGNNLITSGRTQDDQIPTGSLGENFNNATGEYEYPYGMQWMYPCGGLGVARNRTKWPVKGGAISFQPGWFNGHQTAFVYINLGFGTEPLNYSNPMVPVFQMTGPTNQMYPGTFCLPQVPLPVNASVKVGDNATIQVIETAVHGAALYSCVDITFADPADVAPVNSSNCFNSTGNDGQGGPMGVNYVFTTKALSGALSGPAASWTLLGAALGATALTLLL</sequence>
<dbReference type="PANTHER" id="PTHR34992:SF10">
    <property type="entry name" value="COPPER ACQUISITION FACTOR BIM1-LIKE DOMAIN-CONTAINING PROTEIN"/>
    <property type="match status" value="1"/>
</dbReference>
<organism evidence="10 11">
    <name type="scientific">Trichodelitschia bisporula</name>
    <dbReference type="NCBI Taxonomy" id="703511"/>
    <lineage>
        <taxon>Eukaryota</taxon>
        <taxon>Fungi</taxon>
        <taxon>Dikarya</taxon>
        <taxon>Ascomycota</taxon>
        <taxon>Pezizomycotina</taxon>
        <taxon>Dothideomycetes</taxon>
        <taxon>Dothideomycetes incertae sedis</taxon>
        <taxon>Phaeotrichales</taxon>
        <taxon>Phaeotrichaceae</taxon>
        <taxon>Trichodelitschia</taxon>
    </lineage>
</organism>